<reference evidence="1" key="1">
    <citation type="submission" date="2021-02" db="EMBL/GenBank/DDBJ databases">
        <authorList>
            <person name="Dougan E. K."/>
            <person name="Rhodes N."/>
            <person name="Thang M."/>
            <person name="Chan C."/>
        </authorList>
    </citation>
    <scope>NUCLEOTIDE SEQUENCE</scope>
</reference>
<gene>
    <name evidence="1" type="ORF">SNEC2469_LOCUS12515</name>
</gene>
<sequence length="242" mass="25775">FVRDELSQLRMERLGCRHRMEAGHVGEVGLPVEGAFKYQVAVAASSEAGGGVYAIPFAQTCERVVCIDPESGRKEEVGEELSLGQARYVAAVSAGGKIFAVPCHARYALEVDPKMKSVREFGQELPYGGLKYQAAVCGLDGCVYGIPFNAPRFLKIDPATGTSREVGEALPSGGFKYMTAVVAPSGRIYIPPFDAEQALEFDPATASWRSLGPSFSEGGQRYVAAVLASNGSLSRGRGFSLP</sequence>
<feature type="non-terminal residue" evidence="1">
    <location>
        <position position="1"/>
    </location>
</feature>
<proteinExistence type="predicted"/>
<accession>A0A812RQ01</accession>
<feature type="non-terminal residue" evidence="1">
    <location>
        <position position="242"/>
    </location>
</feature>
<organism evidence="1 2">
    <name type="scientific">Symbiodinium necroappetens</name>
    <dbReference type="NCBI Taxonomy" id="1628268"/>
    <lineage>
        <taxon>Eukaryota</taxon>
        <taxon>Sar</taxon>
        <taxon>Alveolata</taxon>
        <taxon>Dinophyceae</taxon>
        <taxon>Suessiales</taxon>
        <taxon>Symbiodiniaceae</taxon>
        <taxon>Symbiodinium</taxon>
    </lineage>
</organism>
<protein>
    <submittedName>
        <fullName evidence="1">Uncharacterized protein</fullName>
    </submittedName>
</protein>
<dbReference type="Proteomes" id="UP000601435">
    <property type="component" value="Unassembled WGS sequence"/>
</dbReference>
<evidence type="ECO:0000313" key="1">
    <source>
        <dbReference type="EMBL" id="CAE7451390.1"/>
    </source>
</evidence>
<dbReference type="InterPro" id="IPR011043">
    <property type="entry name" value="Gal_Oxase/kelch_b-propeller"/>
</dbReference>
<comment type="caution">
    <text evidence="1">The sequence shown here is derived from an EMBL/GenBank/DDBJ whole genome shotgun (WGS) entry which is preliminary data.</text>
</comment>
<dbReference type="EMBL" id="CAJNJA010019859">
    <property type="protein sequence ID" value="CAE7451390.1"/>
    <property type="molecule type" value="Genomic_DNA"/>
</dbReference>
<name>A0A812RQ01_9DINO</name>
<keyword evidence="2" id="KW-1185">Reference proteome</keyword>
<dbReference type="AlphaFoldDB" id="A0A812RQ01"/>
<dbReference type="SUPFAM" id="SSF50965">
    <property type="entry name" value="Galactose oxidase, central domain"/>
    <property type="match status" value="1"/>
</dbReference>
<dbReference type="OrthoDB" id="10260017at2759"/>
<evidence type="ECO:0000313" key="2">
    <source>
        <dbReference type="Proteomes" id="UP000601435"/>
    </source>
</evidence>